<dbReference type="SMART" id="SM01217">
    <property type="entry name" value="Fn3_like"/>
    <property type="match status" value="1"/>
</dbReference>
<evidence type="ECO:0000259" key="5">
    <source>
        <dbReference type="PROSITE" id="PS51175"/>
    </source>
</evidence>
<dbReference type="RefSeq" id="WP_031053816.1">
    <property type="nucleotide sequence ID" value="NZ_JBHSPX010000004.1"/>
</dbReference>
<feature type="chain" id="PRO_5045967864" evidence="4">
    <location>
        <begin position="25"/>
        <end position="987"/>
    </location>
</feature>
<name>A0ABW1MIY5_9ACTN</name>
<dbReference type="Proteomes" id="UP001596139">
    <property type="component" value="Unassembled WGS sequence"/>
</dbReference>
<dbReference type="Pfam" id="PF14310">
    <property type="entry name" value="Fn3-like"/>
    <property type="match status" value="1"/>
</dbReference>
<protein>
    <submittedName>
        <fullName evidence="6">Glycoside hydrolase family 3 C-terminal domain-containing protein</fullName>
    </submittedName>
</protein>
<dbReference type="Pfam" id="PF03422">
    <property type="entry name" value="CBM_6"/>
    <property type="match status" value="1"/>
</dbReference>
<feature type="domain" description="CBM6" evidence="5">
    <location>
        <begin position="866"/>
        <end position="987"/>
    </location>
</feature>
<dbReference type="InterPro" id="IPR008999">
    <property type="entry name" value="Actin-crosslinking"/>
</dbReference>
<dbReference type="InterPro" id="IPR044993">
    <property type="entry name" value="BXL"/>
</dbReference>
<dbReference type="InterPro" id="IPR026891">
    <property type="entry name" value="Fn3-like"/>
</dbReference>
<evidence type="ECO:0000256" key="4">
    <source>
        <dbReference type="SAM" id="SignalP"/>
    </source>
</evidence>
<dbReference type="InterPro" id="IPR002772">
    <property type="entry name" value="Glyco_hydro_3_C"/>
</dbReference>
<dbReference type="PROSITE" id="PS51175">
    <property type="entry name" value="CBM6"/>
    <property type="match status" value="1"/>
</dbReference>
<dbReference type="Gene3D" id="2.60.40.10">
    <property type="entry name" value="Immunoglobulins"/>
    <property type="match status" value="1"/>
</dbReference>
<dbReference type="InterPro" id="IPR005084">
    <property type="entry name" value="CBM6"/>
</dbReference>
<dbReference type="InterPro" id="IPR036881">
    <property type="entry name" value="Glyco_hydro_3_C_sf"/>
</dbReference>
<dbReference type="PROSITE" id="PS51318">
    <property type="entry name" value="TAT"/>
    <property type="match status" value="1"/>
</dbReference>
<dbReference type="SUPFAM" id="SSF50405">
    <property type="entry name" value="Actin-crosslinking proteins"/>
    <property type="match status" value="1"/>
</dbReference>
<reference evidence="7" key="1">
    <citation type="journal article" date="2019" name="Int. J. Syst. Evol. Microbiol.">
        <title>The Global Catalogue of Microorganisms (GCM) 10K type strain sequencing project: providing services to taxonomists for standard genome sequencing and annotation.</title>
        <authorList>
            <consortium name="The Broad Institute Genomics Platform"/>
            <consortium name="The Broad Institute Genome Sequencing Center for Infectious Disease"/>
            <person name="Wu L."/>
            <person name="Ma J."/>
        </authorList>
    </citation>
    <scope>NUCLEOTIDE SEQUENCE [LARGE SCALE GENOMIC DNA]</scope>
    <source>
        <strain evidence="7">CGMCC 1.15180</strain>
    </source>
</reference>
<gene>
    <name evidence="6" type="ORF">ACFP4F_11945</name>
</gene>
<dbReference type="InterPro" id="IPR013783">
    <property type="entry name" value="Ig-like_fold"/>
</dbReference>
<feature type="signal peptide" evidence="4">
    <location>
        <begin position="1"/>
        <end position="24"/>
    </location>
</feature>
<dbReference type="EMBL" id="JBHSPX010000004">
    <property type="protein sequence ID" value="MFC6063260.1"/>
    <property type="molecule type" value="Genomic_DNA"/>
</dbReference>
<sequence>MTPQGPSRRAVLALGLAAAPLAVGLELTGAAPAAARPRTAHPFRDPALPLKDRIDDLLRRLTRAEKITLLHQHQPAVPRLGIRPFRTGTEALHGVAWLGPATVFPQAVGLASTWHPALIRRVGAAVGDEARGFQHERPEGWGLNLWAPVVNLLRDPRWGRNEEGYSEDPHLTGVISTAYGAGLQGDDPVHLKTAPTIKHYLANNNETRRTTSDSVLRPRVLKEYDEAAFRPALSADAVTGVMSSYNLVNGRPATVHPGLNDTVRRWAKKDLFNVTDADAPNNLLPGAQDYYPTRAEGDAAALKAGIDSFTADSAEPGKTVKALTTALEKGLIDEADIDTAVRHLLGIRFRLGEFDPDGGPYAQISRSVIDSPAHRALARETADEAIVLLKNDDAALPLDAKTLKKVAVVGPLADTLYTDWYSGTLPYAITPLKGVTERLGSAGTVTTSEGVDRVAFRNKATGAYLTAGSGANGAVLTEKGGSADATGQFDVFEWGQGVVTLRSVANGKYVGYDGKAFRNDQEQPNGWYVQQQFVLEERDDGSRLIRYAGYETAADWFGDKTYLTADAAGTLRLTTEDDAARYEAEVVRGGVEHAVEAVRGADAAVVVVGSMPCINGREDHDRTDMALAAGQDALVKAVRTANPRTIVVLETSYPVTTTWERVPAVLWTTHAGQETGHAVADVLFGDHNPAGRLTQTWYRSADDLPDLLDYDIIASDRTYLYFRGDPLYPFGHGLSYTSFRYGRPELSAHTVDADGTVTVSVRVTNTGDRAGDEVVQLYTHQRTSRDKQPLRQLRGFARVHLEAGRSTTVRLPLRAADLAHWDVTRGRWAVESSVHDVLVGASSRDIRGRAALRVDGERIPARDLSGTTRAADFDDYRGVRIVDESRVRGEAVGATERGDWIVFRDAELGSGAREFTARVAKEGGGSGTVQVRLGSPDGPLAGTAEVRGTGDRYTYATVTAPLRGARGRHDVHLVFSDAMRLSTFSLR</sequence>
<dbReference type="Pfam" id="PF01915">
    <property type="entry name" value="Glyco_hydro_3_C"/>
    <property type="match status" value="1"/>
</dbReference>
<evidence type="ECO:0000313" key="6">
    <source>
        <dbReference type="EMBL" id="MFC6063260.1"/>
    </source>
</evidence>
<keyword evidence="3 6" id="KW-0378">Hydrolase</keyword>
<comment type="caution">
    <text evidence="6">The sequence shown here is derived from an EMBL/GenBank/DDBJ whole genome shotgun (WGS) entry which is preliminary data.</text>
</comment>
<organism evidence="6 7">
    <name type="scientific">Streptomyces ochraceiscleroticus</name>
    <dbReference type="NCBI Taxonomy" id="47761"/>
    <lineage>
        <taxon>Bacteria</taxon>
        <taxon>Bacillati</taxon>
        <taxon>Actinomycetota</taxon>
        <taxon>Actinomycetes</taxon>
        <taxon>Kitasatosporales</taxon>
        <taxon>Streptomycetaceae</taxon>
        <taxon>Streptomyces</taxon>
    </lineage>
</organism>
<comment type="similarity">
    <text evidence="1">Belongs to the glycosyl hydrolase 3 family.</text>
</comment>
<dbReference type="SUPFAM" id="SSF52279">
    <property type="entry name" value="Beta-D-glucan exohydrolase, C-terminal domain"/>
    <property type="match status" value="1"/>
</dbReference>
<dbReference type="InterPro" id="IPR008979">
    <property type="entry name" value="Galactose-bd-like_sf"/>
</dbReference>
<dbReference type="CDD" id="cd04084">
    <property type="entry name" value="CBM6_xylanase-like"/>
    <property type="match status" value="1"/>
</dbReference>
<dbReference type="PANTHER" id="PTHR42721">
    <property type="entry name" value="SUGAR HYDROLASE-RELATED"/>
    <property type="match status" value="1"/>
</dbReference>
<evidence type="ECO:0000256" key="3">
    <source>
        <dbReference type="ARBA" id="ARBA00022801"/>
    </source>
</evidence>
<dbReference type="InterPro" id="IPR036962">
    <property type="entry name" value="Glyco_hydro_3_N_sf"/>
</dbReference>
<dbReference type="InterPro" id="IPR006584">
    <property type="entry name" value="Cellulose-bd_IV"/>
</dbReference>
<proteinExistence type="inferred from homology"/>
<dbReference type="SMART" id="SM00606">
    <property type="entry name" value="CBD_IV"/>
    <property type="match status" value="1"/>
</dbReference>
<keyword evidence="7" id="KW-1185">Reference proteome</keyword>
<dbReference type="GO" id="GO:0016787">
    <property type="term" value="F:hydrolase activity"/>
    <property type="evidence" value="ECO:0007669"/>
    <property type="project" value="UniProtKB-KW"/>
</dbReference>
<dbReference type="Gene3D" id="2.60.120.380">
    <property type="match status" value="1"/>
</dbReference>
<dbReference type="InterPro" id="IPR017853">
    <property type="entry name" value="GH"/>
</dbReference>
<accession>A0ABW1MIY5</accession>
<dbReference type="Gene3D" id="2.60.120.260">
    <property type="entry name" value="Galactose-binding domain-like"/>
    <property type="match status" value="1"/>
</dbReference>
<dbReference type="CDD" id="cd23343">
    <property type="entry name" value="beta-trefoil_FSCN_BglX-like"/>
    <property type="match status" value="1"/>
</dbReference>
<dbReference type="Pfam" id="PF00933">
    <property type="entry name" value="Glyco_hydro_3"/>
    <property type="match status" value="1"/>
</dbReference>
<dbReference type="InterPro" id="IPR001764">
    <property type="entry name" value="Glyco_hydro_3_N"/>
</dbReference>
<dbReference type="SUPFAM" id="SSF51445">
    <property type="entry name" value="(Trans)glycosidases"/>
    <property type="match status" value="1"/>
</dbReference>
<dbReference type="PRINTS" id="PR00133">
    <property type="entry name" value="GLHYDRLASE3"/>
</dbReference>
<evidence type="ECO:0000256" key="2">
    <source>
        <dbReference type="ARBA" id="ARBA00022729"/>
    </source>
</evidence>
<dbReference type="InterPro" id="IPR006311">
    <property type="entry name" value="TAT_signal"/>
</dbReference>
<keyword evidence="2 4" id="KW-0732">Signal</keyword>
<dbReference type="Gene3D" id="3.40.50.1700">
    <property type="entry name" value="Glycoside hydrolase family 3 C-terminal domain"/>
    <property type="match status" value="1"/>
</dbReference>
<dbReference type="PANTHER" id="PTHR42721:SF3">
    <property type="entry name" value="BETA-D-XYLOSIDASE 5-RELATED"/>
    <property type="match status" value="1"/>
</dbReference>
<evidence type="ECO:0000313" key="7">
    <source>
        <dbReference type="Proteomes" id="UP001596139"/>
    </source>
</evidence>
<evidence type="ECO:0000256" key="1">
    <source>
        <dbReference type="ARBA" id="ARBA00005336"/>
    </source>
</evidence>
<dbReference type="SUPFAM" id="SSF49785">
    <property type="entry name" value="Galactose-binding domain-like"/>
    <property type="match status" value="1"/>
</dbReference>
<dbReference type="Gene3D" id="3.20.20.300">
    <property type="entry name" value="Glycoside hydrolase, family 3, N-terminal domain"/>
    <property type="match status" value="1"/>
</dbReference>